<dbReference type="InterPro" id="IPR011614">
    <property type="entry name" value="Catalase_core"/>
</dbReference>
<keyword evidence="11" id="KW-1185">Reference proteome</keyword>
<accession>A0A8S4G3T8</accession>
<evidence type="ECO:0000256" key="4">
    <source>
        <dbReference type="ARBA" id="ARBA00022723"/>
    </source>
</evidence>
<proteinExistence type="inferred from homology"/>
<keyword evidence="2" id="KW-0575">Peroxidase</keyword>
<dbReference type="Gene3D" id="2.40.180.10">
    <property type="entry name" value="Catalase core domain"/>
    <property type="match status" value="1"/>
</dbReference>
<dbReference type="AlphaFoldDB" id="A0A8S4G3T8"/>
<evidence type="ECO:0000313" key="11">
    <source>
        <dbReference type="Proteomes" id="UP000653454"/>
    </source>
</evidence>
<reference evidence="10" key="1">
    <citation type="submission" date="2020-11" db="EMBL/GenBank/DDBJ databases">
        <authorList>
            <person name="Whiteford S."/>
        </authorList>
    </citation>
    <scope>NUCLEOTIDE SEQUENCE</scope>
</reference>
<evidence type="ECO:0000259" key="9">
    <source>
        <dbReference type="SMART" id="SM01060"/>
    </source>
</evidence>
<dbReference type="PANTHER" id="PTHR11465">
    <property type="entry name" value="CATALASE"/>
    <property type="match status" value="1"/>
</dbReference>
<keyword evidence="5" id="KW-0560">Oxidoreductase</keyword>
<dbReference type="InterPro" id="IPR018028">
    <property type="entry name" value="Catalase"/>
</dbReference>
<evidence type="ECO:0000256" key="7">
    <source>
        <dbReference type="ARBA" id="ARBA00023324"/>
    </source>
</evidence>
<dbReference type="Pfam" id="PF06628">
    <property type="entry name" value="Catalase-rel"/>
    <property type="match status" value="1"/>
</dbReference>
<sequence>MDLAVTRTLASMTSCNCSDPVSQQLHIFKLTHKIPAQLSLSYGSPVTVQQAASSLQTNLIRNPFFMETLAHLSIERIPERLVHAAGAGAFGHFRVTHDISHLCKAKLFSAIGQKTPVAVRFSHVGGFRGFADTARDGRGFAIKFYTEDGNYDLLALNTPVFPVMDPLFFASFAHALHPNPQTGIMENNAQWDFLTLRPESVLFAMVTWSDRGTPHGFRHMPGFGVHTFQVINHHGTPSFLRFHITPDAGLKNFMNEDAVRLAGEDPSYYARDLYNAIAYGCYPTWTVSAQILSLEQVKTASFDVFDVTKVLPTDKYPLQQIGILELNKNPENYFAEVEQIAFNPGNLVHGILGAPDKLFEGRLVSYLHDQAYRLNGNLNKIRVNAPLKPLSTYLRDGRSPVRDNELGAPDYFPNSFNGPVAFADEQAKLIEISQKETDNFGPAREFYLKEFTDKERETLPGNVVSGLRMVTCELQERVVKMFSKIDRALGSRIREGLNNSTNACGEM</sequence>
<dbReference type="GO" id="GO:0046872">
    <property type="term" value="F:metal ion binding"/>
    <property type="evidence" value="ECO:0007669"/>
    <property type="project" value="UniProtKB-KW"/>
</dbReference>
<dbReference type="PRINTS" id="PR00067">
    <property type="entry name" value="CATALASE"/>
</dbReference>
<dbReference type="InterPro" id="IPR024711">
    <property type="entry name" value="Catalase_clade1/3"/>
</dbReference>
<comment type="cofactor">
    <cofactor evidence="8">
        <name>heme</name>
        <dbReference type="ChEBI" id="CHEBI:30413"/>
    </cofactor>
</comment>
<keyword evidence="4 8" id="KW-0479">Metal-binding</keyword>
<dbReference type="InterPro" id="IPR020835">
    <property type="entry name" value="Catalase_sf"/>
</dbReference>
<keyword evidence="7" id="KW-0376">Hydrogen peroxide</keyword>
<dbReference type="PANTHER" id="PTHR11465:SF9">
    <property type="entry name" value="CATALASE"/>
    <property type="match status" value="1"/>
</dbReference>
<keyword evidence="3 8" id="KW-0349">Heme</keyword>
<dbReference type="GO" id="GO:0020037">
    <property type="term" value="F:heme binding"/>
    <property type="evidence" value="ECO:0007669"/>
    <property type="project" value="InterPro"/>
</dbReference>
<dbReference type="SMART" id="SM01060">
    <property type="entry name" value="Catalase"/>
    <property type="match status" value="1"/>
</dbReference>
<feature type="binding site" description="axial binding residue" evidence="8">
    <location>
        <position position="366"/>
    </location>
    <ligand>
        <name>heme</name>
        <dbReference type="ChEBI" id="CHEBI:30413"/>
    </ligand>
    <ligandPart>
        <name>Fe</name>
        <dbReference type="ChEBI" id="CHEBI:18248"/>
    </ligandPart>
</feature>
<gene>
    <name evidence="10" type="ORF">PLXY2_LOCUS12385</name>
</gene>
<dbReference type="GO" id="GO:0004096">
    <property type="term" value="F:catalase activity"/>
    <property type="evidence" value="ECO:0007669"/>
    <property type="project" value="UniProtKB-EC"/>
</dbReference>
<dbReference type="GO" id="GO:0005739">
    <property type="term" value="C:mitochondrion"/>
    <property type="evidence" value="ECO:0007669"/>
    <property type="project" value="TreeGrafter"/>
</dbReference>
<name>A0A8S4G3T8_PLUXY</name>
<dbReference type="PROSITE" id="PS51402">
    <property type="entry name" value="CATALASE_3"/>
    <property type="match status" value="1"/>
</dbReference>
<evidence type="ECO:0000256" key="5">
    <source>
        <dbReference type="ARBA" id="ARBA00023002"/>
    </source>
</evidence>
<dbReference type="GO" id="GO:0042744">
    <property type="term" value="P:hydrogen peroxide catabolic process"/>
    <property type="evidence" value="ECO:0007669"/>
    <property type="project" value="UniProtKB-KW"/>
</dbReference>
<dbReference type="EMBL" id="CAJHNJ030000073">
    <property type="protein sequence ID" value="CAG9134127.1"/>
    <property type="molecule type" value="Genomic_DNA"/>
</dbReference>
<evidence type="ECO:0000256" key="8">
    <source>
        <dbReference type="PIRSR" id="PIRSR038928-2"/>
    </source>
</evidence>
<evidence type="ECO:0000256" key="6">
    <source>
        <dbReference type="ARBA" id="ARBA00023004"/>
    </source>
</evidence>
<dbReference type="InterPro" id="IPR010582">
    <property type="entry name" value="Catalase_immune_responsive"/>
</dbReference>
<dbReference type="GO" id="GO:0042542">
    <property type="term" value="P:response to hydrogen peroxide"/>
    <property type="evidence" value="ECO:0007669"/>
    <property type="project" value="TreeGrafter"/>
</dbReference>
<dbReference type="GO" id="GO:0005777">
    <property type="term" value="C:peroxisome"/>
    <property type="evidence" value="ECO:0007669"/>
    <property type="project" value="TreeGrafter"/>
</dbReference>
<evidence type="ECO:0000256" key="1">
    <source>
        <dbReference type="ARBA" id="ARBA00005329"/>
    </source>
</evidence>
<evidence type="ECO:0000256" key="3">
    <source>
        <dbReference type="ARBA" id="ARBA00022617"/>
    </source>
</evidence>
<organism evidence="10 11">
    <name type="scientific">Plutella xylostella</name>
    <name type="common">Diamondback moth</name>
    <name type="synonym">Plutella maculipennis</name>
    <dbReference type="NCBI Taxonomy" id="51655"/>
    <lineage>
        <taxon>Eukaryota</taxon>
        <taxon>Metazoa</taxon>
        <taxon>Ecdysozoa</taxon>
        <taxon>Arthropoda</taxon>
        <taxon>Hexapoda</taxon>
        <taxon>Insecta</taxon>
        <taxon>Pterygota</taxon>
        <taxon>Neoptera</taxon>
        <taxon>Endopterygota</taxon>
        <taxon>Lepidoptera</taxon>
        <taxon>Glossata</taxon>
        <taxon>Ditrysia</taxon>
        <taxon>Yponomeutoidea</taxon>
        <taxon>Plutellidae</taxon>
        <taxon>Plutella</taxon>
    </lineage>
</organism>
<dbReference type="Pfam" id="PF00199">
    <property type="entry name" value="Catalase"/>
    <property type="match status" value="1"/>
</dbReference>
<evidence type="ECO:0000313" key="10">
    <source>
        <dbReference type="EMBL" id="CAG9134127.1"/>
    </source>
</evidence>
<dbReference type="SUPFAM" id="SSF56634">
    <property type="entry name" value="Heme-dependent catalase-like"/>
    <property type="match status" value="1"/>
</dbReference>
<dbReference type="Proteomes" id="UP000653454">
    <property type="component" value="Unassembled WGS sequence"/>
</dbReference>
<feature type="domain" description="Catalase core" evidence="9">
    <location>
        <begin position="39"/>
        <end position="420"/>
    </location>
</feature>
<dbReference type="PIRSF" id="PIRSF038928">
    <property type="entry name" value="Catalase_clade1-3"/>
    <property type="match status" value="1"/>
</dbReference>
<protein>
    <submittedName>
        <fullName evidence="10">(diamondback moth) hypothetical protein</fullName>
    </submittedName>
</protein>
<comment type="caution">
    <text evidence="10">The sequence shown here is derived from an EMBL/GenBank/DDBJ whole genome shotgun (WGS) entry which is preliminary data.</text>
</comment>
<evidence type="ECO:0000256" key="2">
    <source>
        <dbReference type="ARBA" id="ARBA00022559"/>
    </source>
</evidence>
<comment type="similarity">
    <text evidence="1">Belongs to the catalase family.</text>
</comment>
<keyword evidence="6 8" id="KW-0408">Iron</keyword>